<dbReference type="Proteomes" id="UP000019373">
    <property type="component" value="Unassembled WGS sequence"/>
</dbReference>
<protein>
    <submittedName>
        <fullName evidence="2">Uncharacterized protein</fullName>
    </submittedName>
</protein>
<feature type="compositionally biased region" description="Basic and acidic residues" evidence="1">
    <location>
        <begin position="52"/>
        <end position="61"/>
    </location>
</feature>
<proteinExistence type="predicted"/>
<evidence type="ECO:0000313" key="2">
    <source>
        <dbReference type="EMBL" id="ERF71966.1"/>
    </source>
</evidence>
<organism evidence="2 3">
    <name type="scientific">Endocarpon pusillum (strain Z07020 / HMAS-L-300199)</name>
    <name type="common">Lichen-forming fungus</name>
    <dbReference type="NCBI Taxonomy" id="1263415"/>
    <lineage>
        <taxon>Eukaryota</taxon>
        <taxon>Fungi</taxon>
        <taxon>Dikarya</taxon>
        <taxon>Ascomycota</taxon>
        <taxon>Pezizomycotina</taxon>
        <taxon>Eurotiomycetes</taxon>
        <taxon>Chaetothyriomycetidae</taxon>
        <taxon>Verrucariales</taxon>
        <taxon>Verrucariaceae</taxon>
        <taxon>Endocarpon</taxon>
    </lineage>
</organism>
<feature type="region of interest" description="Disordered" evidence="1">
    <location>
        <begin position="41"/>
        <end position="112"/>
    </location>
</feature>
<sequence length="321" mass="35493">MPLPAKNVAVDMIRGHRRPNMFNIGRRDAPSKLQIVNDHGPLNIASSASSPGRERSLHGQEDSISDPDIVVASAQVGDDDCSIPKRKRRASLSETPNPHVSEEGSNISRKRGYRATEEAAELQSEQIYLCDRCKSVDLYEAFKFSPEVCEARGRVIMPLGNITTDMEDSSCSMCRLFASVHAPNANDPKYEVDAHQLRAFEISSLLSSSQRKNRIMANSEFILGVLPVLWENVIIVSTGQECLSHGLLAAIAPSDRPAARTRGFATHLVDSMKPNYDQIRKWIGQCQKQHRGICELDVPLPTTRLMCVDCSTGKVIQIKKG</sequence>
<dbReference type="AlphaFoldDB" id="U1GJF2"/>
<gene>
    <name evidence="2" type="ORF">EPUS_06525</name>
</gene>
<dbReference type="OrthoDB" id="5135333at2759"/>
<feature type="compositionally biased region" description="Polar residues" evidence="1">
    <location>
        <begin position="92"/>
        <end position="107"/>
    </location>
</feature>
<name>U1GJF2_ENDPU</name>
<keyword evidence="3" id="KW-1185">Reference proteome</keyword>
<dbReference type="RefSeq" id="XP_007802420.1">
    <property type="nucleotide sequence ID" value="XM_007804229.1"/>
</dbReference>
<accession>U1GJF2</accession>
<evidence type="ECO:0000313" key="3">
    <source>
        <dbReference type="Proteomes" id="UP000019373"/>
    </source>
</evidence>
<dbReference type="HOGENOM" id="CLU_866067_0_0_1"/>
<reference evidence="3" key="1">
    <citation type="journal article" date="2014" name="BMC Genomics">
        <title>Genome characteristics reveal the impact of lichenization on lichen-forming fungus Endocarpon pusillum Hedwig (Verrucariales, Ascomycota).</title>
        <authorList>
            <person name="Wang Y.-Y."/>
            <person name="Liu B."/>
            <person name="Zhang X.-Y."/>
            <person name="Zhou Q.-M."/>
            <person name="Zhang T."/>
            <person name="Li H."/>
            <person name="Yu Y.-F."/>
            <person name="Zhang X.-L."/>
            <person name="Hao X.-Y."/>
            <person name="Wang M."/>
            <person name="Wang L."/>
            <person name="Wei J.-C."/>
        </authorList>
    </citation>
    <scope>NUCLEOTIDE SEQUENCE [LARGE SCALE GENOMIC DNA]</scope>
    <source>
        <strain evidence="3">Z07020 / HMAS-L-300199</strain>
    </source>
</reference>
<dbReference type="GeneID" id="19241465"/>
<evidence type="ECO:0000256" key="1">
    <source>
        <dbReference type="SAM" id="MobiDB-lite"/>
    </source>
</evidence>
<dbReference type="EMBL" id="KE721157">
    <property type="protein sequence ID" value="ERF71966.1"/>
    <property type="molecule type" value="Genomic_DNA"/>
</dbReference>